<keyword evidence="6" id="KW-0963">Cytoplasm</keyword>
<evidence type="ECO:0000256" key="5">
    <source>
        <dbReference type="ARBA" id="ARBA00047925"/>
    </source>
</evidence>
<reference evidence="8" key="1">
    <citation type="submission" date="2016-02" db="EMBL/GenBank/DDBJ databases">
        <authorList>
            <person name="Shin S.-K."/>
            <person name="Yi H."/>
            <person name="Kim E."/>
        </authorList>
    </citation>
    <scope>NUCLEOTIDE SEQUENCE [LARGE SCALE GENOMIC DNA]</scope>
    <source>
        <strain evidence="8">LPB0003</strain>
    </source>
</reference>
<feature type="binding site" evidence="6">
    <location>
        <begin position="158"/>
        <end position="159"/>
    </location>
    <ligand>
        <name>NAD(+)</name>
        <dbReference type="ChEBI" id="CHEBI:57540"/>
    </ligand>
</feature>
<comment type="catalytic activity">
    <reaction evidence="5 6">
        <text>NAD(+) + ATP = ADP + NADP(+) + H(+)</text>
        <dbReference type="Rhea" id="RHEA:18629"/>
        <dbReference type="ChEBI" id="CHEBI:15378"/>
        <dbReference type="ChEBI" id="CHEBI:30616"/>
        <dbReference type="ChEBI" id="CHEBI:57540"/>
        <dbReference type="ChEBI" id="CHEBI:58349"/>
        <dbReference type="ChEBI" id="CHEBI:456216"/>
        <dbReference type="EC" id="2.7.1.23"/>
    </reaction>
</comment>
<dbReference type="GO" id="GO:0006741">
    <property type="term" value="P:NADP+ biosynthetic process"/>
    <property type="evidence" value="ECO:0007669"/>
    <property type="project" value="UniProtKB-UniRule"/>
</dbReference>
<dbReference type="EMBL" id="LSFM01000023">
    <property type="protein sequence ID" value="OBY63071.1"/>
    <property type="molecule type" value="Genomic_DNA"/>
</dbReference>
<dbReference type="Gene3D" id="2.60.200.30">
    <property type="entry name" value="Probable inorganic polyphosphate/atp-NAD kinase, domain 2"/>
    <property type="match status" value="1"/>
</dbReference>
<dbReference type="InterPro" id="IPR017438">
    <property type="entry name" value="ATP-NAD_kinase_N"/>
</dbReference>
<dbReference type="Pfam" id="PF20143">
    <property type="entry name" value="NAD_kinase_C"/>
    <property type="match status" value="1"/>
</dbReference>
<dbReference type="GO" id="GO:0051287">
    <property type="term" value="F:NAD binding"/>
    <property type="evidence" value="ECO:0007669"/>
    <property type="project" value="UniProtKB-ARBA"/>
</dbReference>
<dbReference type="Pfam" id="PF01513">
    <property type="entry name" value="NAD_kinase"/>
    <property type="match status" value="1"/>
</dbReference>
<dbReference type="PANTHER" id="PTHR20275">
    <property type="entry name" value="NAD KINASE"/>
    <property type="match status" value="1"/>
</dbReference>
<evidence type="ECO:0000256" key="2">
    <source>
        <dbReference type="ARBA" id="ARBA00022777"/>
    </source>
</evidence>
<keyword evidence="4 6" id="KW-0520">NAD</keyword>
<keyword evidence="1 6" id="KW-0808">Transferase</keyword>
<feature type="binding site" evidence="6">
    <location>
        <position position="223"/>
    </location>
    <ligand>
        <name>NAD(+)</name>
        <dbReference type="ChEBI" id="CHEBI:57540"/>
    </ligand>
</feature>
<feature type="active site" description="Proton acceptor" evidence="6">
    <location>
        <position position="83"/>
    </location>
</feature>
<comment type="cofactor">
    <cofactor evidence="6">
        <name>a divalent metal cation</name>
        <dbReference type="ChEBI" id="CHEBI:60240"/>
    </cofactor>
</comment>
<gene>
    <name evidence="7" type="primary">ppnK</name>
    <name evidence="6" type="synonym">nadK</name>
    <name evidence="7" type="ORF">LPB3_13155</name>
</gene>
<comment type="function">
    <text evidence="6">Involved in the regulation of the intracellular balance of NAD and NADP, and is a key enzyme in the biosynthesis of NADP. Catalyzes specifically the phosphorylation on 2'-hydroxyl of the adenosine moiety of NAD to yield NADP.</text>
</comment>
<keyword evidence="3 6" id="KW-0521">NADP</keyword>
<evidence type="ECO:0000313" key="7">
    <source>
        <dbReference type="EMBL" id="OBY63071.1"/>
    </source>
</evidence>
<evidence type="ECO:0000256" key="3">
    <source>
        <dbReference type="ARBA" id="ARBA00022857"/>
    </source>
</evidence>
<dbReference type="InterPro" id="IPR017437">
    <property type="entry name" value="ATP-NAD_kinase_PpnK-typ_C"/>
</dbReference>
<dbReference type="AlphaFoldDB" id="A0A1B8TTP9"/>
<dbReference type="NCBIfam" id="NF002521">
    <property type="entry name" value="PRK01911.1"/>
    <property type="match status" value="1"/>
</dbReference>
<dbReference type="InterPro" id="IPR016064">
    <property type="entry name" value="NAD/diacylglycerol_kinase_sf"/>
</dbReference>
<name>A0A1B8TTP9_9FLAO</name>
<dbReference type="PANTHER" id="PTHR20275:SF6">
    <property type="entry name" value="NAD KINASE 2, CHLOROPLASTIC"/>
    <property type="match status" value="1"/>
</dbReference>
<comment type="similarity">
    <text evidence="6">Belongs to the NAD kinase family.</text>
</comment>
<protein>
    <recommendedName>
        <fullName evidence="6">NAD kinase</fullName>
        <ecNumber evidence="6">2.7.1.23</ecNumber>
    </recommendedName>
    <alternativeName>
        <fullName evidence="6">ATP-dependent NAD kinase</fullName>
    </alternativeName>
</protein>
<dbReference type="GO" id="GO:0046872">
    <property type="term" value="F:metal ion binding"/>
    <property type="evidence" value="ECO:0007669"/>
    <property type="project" value="UniProtKB-UniRule"/>
</dbReference>
<feature type="binding site" evidence="6">
    <location>
        <begin position="199"/>
        <end position="204"/>
    </location>
    <ligand>
        <name>NAD(+)</name>
        <dbReference type="ChEBI" id="CHEBI:57540"/>
    </ligand>
</feature>
<dbReference type="GO" id="GO:0005524">
    <property type="term" value="F:ATP binding"/>
    <property type="evidence" value="ECO:0007669"/>
    <property type="project" value="UniProtKB-KW"/>
</dbReference>
<dbReference type="GO" id="GO:0019674">
    <property type="term" value="P:NAD+ metabolic process"/>
    <property type="evidence" value="ECO:0007669"/>
    <property type="project" value="InterPro"/>
</dbReference>
<feature type="binding site" evidence="6">
    <location>
        <position position="188"/>
    </location>
    <ligand>
        <name>NAD(+)</name>
        <dbReference type="ChEBI" id="CHEBI:57540"/>
    </ligand>
</feature>
<dbReference type="OrthoDB" id="9774737at2"/>
<dbReference type="HAMAP" id="MF_00361">
    <property type="entry name" value="NAD_kinase"/>
    <property type="match status" value="1"/>
</dbReference>
<evidence type="ECO:0000256" key="4">
    <source>
        <dbReference type="ARBA" id="ARBA00023027"/>
    </source>
</evidence>
<evidence type="ECO:0000256" key="1">
    <source>
        <dbReference type="ARBA" id="ARBA00022679"/>
    </source>
</evidence>
<evidence type="ECO:0000313" key="8">
    <source>
        <dbReference type="Proteomes" id="UP000092584"/>
    </source>
</evidence>
<accession>A0A1B8TTP9</accession>
<comment type="subcellular location">
    <subcellularLocation>
        <location evidence="6">Cytoplasm</location>
    </subcellularLocation>
</comment>
<dbReference type="GO" id="GO:0005737">
    <property type="term" value="C:cytoplasm"/>
    <property type="evidence" value="ECO:0007669"/>
    <property type="project" value="UniProtKB-SubCell"/>
</dbReference>
<feature type="binding site" evidence="6">
    <location>
        <position position="88"/>
    </location>
    <ligand>
        <name>NAD(+)</name>
        <dbReference type="ChEBI" id="CHEBI:57540"/>
    </ligand>
</feature>
<dbReference type="EC" id="2.7.1.23" evidence="6"/>
<dbReference type="InterPro" id="IPR002504">
    <property type="entry name" value="NADK"/>
</dbReference>
<proteinExistence type="inferred from homology"/>
<dbReference type="SUPFAM" id="SSF111331">
    <property type="entry name" value="NAD kinase/diacylglycerol kinase-like"/>
    <property type="match status" value="1"/>
</dbReference>
<evidence type="ECO:0000256" key="6">
    <source>
        <dbReference type="HAMAP-Rule" id="MF_00361"/>
    </source>
</evidence>
<dbReference type="STRING" id="1774273.LPB03_13140"/>
<dbReference type="Gene3D" id="3.40.50.10330">
    <property type="entry name" value="Probable inorganic polyphosphate/atp-NAD kinase, domain 1"/>
    <property type="match status" value="1"/>
</dbReference>
<dbReference type="GO" id="GO:0003951">
    <property type="term" value="F:NAD+ kinase activity"/>
    <property type="evidence" value="ECO:0007669"/>
    <property type="project" value="UniProtKB-UniRule"/>
</dbReference>
<keyword evidence="2 6" id="KW-0418">Kinase</keyword>
<comment type="caution">
    <text evidence="6">Lacks conserved residue(s) required for the propagation of feature annotation.</text>
</comment>
<feature type="binding site" evidence="6">
    <location>
        <begin position="83"/>
        <end position="84"/>
    </location>
    <ligand>
        <name>NAD(+)</name>
        <dbReference type="ChEBI" id="CHEBI:57540"/>
    </ligand>
</feature>
<sequence length="307" mass="34344">MVQKLKNTLKKVAIYGQSYSISAEKEMQILLEVLNKNNIVSFIEDKFYDLLVDGNILDKKYPTFSHFSDLNNSFDAMFTLGGDGTILRAVTYIRDLNIPILGINTGRLGFLAIINKKTIKESINLILNGEFSIQERTLLSVRTSPKTASFKELDFALNEVTIARKNTTSMIGVKTSLNNEYLTNYWADGLIIATPTGSTGYSLSCNGPVISPDSKNFIITPIAPHNLNARPMVISDKTSIQLTVDSREKDFLISLDSRITTVPKNTEVFIEKAAFTIQSIIPKNQSFLQTLRTKLLWGEDTRNETNL</sequence>
<keyword evidence="8" id="KW-1185">Reference proteome</keyword>
<dbReference type="Proteomes" id="UP000092584">
    <property type="component" value="Unassembled WGS sequence"/>
</dbReference>
<organism evidence="7 8">
    <name type="scientific">Polaribacter vadi</name>
    <dbReference type="NCBI Taxonomy" id="1774273"/>
    <lineage>
        <taxon>Bacteria</taxon>
        <taxon>Pseudomonadati</taxon>
        <taxon>Bacteroidota</taxon>
        <taxon>Flavobacteriia</taxon>
        <taxon>Flavobacteriales</taxon>
        <taxon>Flavobacteriaceae</taxon>
    </lineage>
</organism>
<comment type="caution">
    <text evidence="7">The sequence shown here is derived from an EMBL/GenBank/DDBJ whole genome shotgun (WGS) entry which is preliminary data.</text>
</comment>
<dbReference type="KEGG" id="pob:LPB03_13140"/>
<keyword evidence="6" id="KW-0547">Nucleotide-binding</keyword>
<keyword evidence="6" id="KW-0067">ATP-binding</keyword>